<dbReference type="PROSITE" id="PS00134">
    <property type="entry name" value="TRYPSIN_HIS"/>
    <property type="match status" value="1"/>
</dbReference>
<gene>
    <name evidence="4" type="ORF">PPROV_000391900</name>
</gene>
<dbReference type="PROSITE" id="PS50240">
    <property type="entry name" value="TRYPSIN_DOM"/>
    <property type="match status" value="1"/>
</dbReference>
<evidence type="ECO:0000313" key="5">
    <source>
        <dbReference type="Proteomes" id="UP000660262"/>
    </source>
</evidence>
<keyword evidence="2" id="KW-1015">Disulfide bond</keyword>
<dbReference type="EMBL" id="BNJQ01000009">
    <property type="protein sequence ID" value="GHP05167.1"/>
    <property type="molecule type" value="Genomic_DNA"/>
</dbReference>
<evidence type="ECO:0000256" key="2">
    <source>
        <dbReference type="ARBA" id="ARBA00023157"/>
    </source>
</evidence>
<dbReference type="InterPro" id="IPR009003">
    <property type="entry name" value="Peptidase_S1_PA"/>
</dbReference>
<dbReference type="GO" id="GO:0004252">
    <property type="term" value="F:serine-type endopeptidase activity"/>
    <property type="evidence" value="ECO:0007669"/>
    <property type="project" value="InterPro"/>
</dbReference>
<evidence type="ECO:0000259" key="3">
    <source>
        <dbReference type="PROSITE" id="PS50240"/>
    </source>
</evidence>
<protein>
    <submittedName>
        <fullName evidence="4">Ovochymase</fullName>
    </submittedName>
</protein>
<dbReference type="InterPro" id="IPR050430">
    <property type="entry name" value="Peptidase_S1"/>
</dbReference>
<evidence type="ECO:0000313" key="4">
    <source>
        <dbReference type="EMBL" id="GHP05167.1"/>
    </source>
</evidence>
<dbReference type="AlphaFoldDB" id="A0A830HJG8"/>
<dbReference type="InterPro" id="IPR043504">
    <property type="entry name" value="Peptidase_S1_PA_chymotrypsin"/>
</dbReference>
<dbReference type="InterPro" id="IPR001314">
    <property type="entry name" value="Peptidase_S1A"/>
</dbReference>
<comment type="caution">
    <text evidence="4">The sequence shown here is derived from an EMBL/GenBank/DDBJ whole genome shotgun (WGS) entry which is preliminary data.</text>
</comment>
<evidence type="ECO:0000256" key="1">
    <source>
        <dbReference type="ARBA" id="ARBA00007664"/>
    </source>
</evidence>
<dbReference type="InterPro" id="IPR018114">
    <property type="entry name" value="TRYPSIN_HIS"/>
</dbReference>
<dbReference type="PROSITE" id="PS51257">
    <property type="entry name" value="PROKAR_LIPOPROTEIN"/>
    <property type="match status" value="1"/>
</dbReference>
<sequence length="263" mass="28105">MRRALNMNADTSSRVKFALWGAAALWATLTMLGCKAQSITGSDGEPISIDAVKNQTVGIRIVGGVEINPAFKYPFLTPLLADCSGAGESTRSCSGCGATIVTPTWIVTAAHCIYGYGLRAQYGAEAKRHDITVQAPLEGSARINAKAVHVHPNYNRNTLENDIALVELNSPVVPALNTFTSTAVLDDDNYDADGTAVIAAGWGTLSSGGSIANKAREVSVSVRWIPVGVECKLVLIIRRRCIVVATKRHVQYVRYERKLTSSG</sequence>
<name>A0A830HJG8_9CHLO</name>
<dbReference type="PANTHER" id="PTHR24276">
    <property type="entry name" value="POLYSERASE-RELATED"/>
    <property type="match status" value="1"/>
</dbReference>
<dbReference type="PANTHER" id="PTHR24276:SF98">
    <property type="entry name" value="FI18310P1-RELATED"/>
    <property type="match status" value="1"/>
</dbReference>
<organism evidence="4 5">
    <name type="scientific">Pycnococcus provasolii</name>
    <dbReference type="NCBI Taxonomy" id="41880"/>
    <lineage>
        <taxon>Eukaryota</taxon>
        <taxon>Viridiplantae</taxon>
        <taxon>Chlorophyta</taxon>
        <taxon>Pseudoscourfieldiophyceae</taxon>
        <taxon>Pseudoscourfieldiales</taxon>
        <taxon>Pycnococcaceae</taxon>
        <taxon>Pycnococcus</taxon>
    </lineage>
</organism>
<accession>A0A830HJG8</accession>
<dbReference type="OrthoDB" id="6380398at2759"/>
<dbReference type="GO" id="GO:0006508">
    <property type="term" value="P:proteolysis"/>
    <property type="evidence" value="ECO:0007669"/>
    <property type="project" value="InterPro"/>
</dbReference>
<dbReference type="Pfam" id="PF00089">
    <property type="entry name" value="Trypsin"/>
    <property type="match status" value="1"/>
</dbReference>
<dbReference type="SMART" id="SM00020">
    <property type="entry name" value="Tryp_SPc"/>
    <property type="match status" value="1"/>
</dbReference>
<dbReference type="Gene3D" id="2.40.10.10">
    <property type="entry name" value="Trypsin-like serine proteases"/>
    <property type="match status" value="1"/>
</dbReference>
<keyword evidence="5" id="KW-1185">Reference proteome</keyword>
<dbReference type="Proteomes" id="UP000660262">
    <property type="component" value="Unassembled WGS sequence"/>
</dbReference>
<dbReference type="FunFam" id="2.40.10.10:FF:000068">
    <property type="entry name" value="transmembrane protease serine 2"/>
    <property type="match status" value="1"/>
</dbReference>
<proteinExistence type="inferred from homology"/>
<dbReference type="PRINTS" id="PR00722">
    <property type="entry name" value="CHYMOTRYPSIN"/>
</dbReference>
<dbReference type="SUPFAM" id="SSF50494">
    <property type="entry name" value="Trypsin-like serine proteases"/>
    <property type="match status" value="1"/>
</dbReference>
<dbReference type="InterPro" id="IPR001254">
    <property type="entry name" value="Trypsin_dom"/>
</dbReference>
<feature type="domain" description="Peptidase S1" evidence="3">
    <location>
        <begin position="61"/>
        <end position="231"/>
    </location>
</feature>
<comment type="similarity">
    <text evidence="1">Belongs to the peptidase S1 family.</text>
</comment>
<reference evidence="4" key="1">
    <citation type="submission" date="2020-10" db="EMBL/GenBank/DDBJ databases">
        <title>Unveiling of a novel bifunctional photoreceptor, Dualchrome1, isolated from a cosmopolitan green alga.</title>
        <authorList>
            <person name="Suzuki S."/>
            <person name="Kawachi M."/>
        </authorList>
    </citation>
    <scope>NUCLEOTIDE SEQUENCE</scope>
    <source>
        <strain evidence="4">NIES 2893</strain>
    </source>
</reference>